<sequence>MSEPSPFQSRVRAIRERAAGETVMRLMGADLSGLEPGGATVSVGCRPELLAEEGRFHDEVTAILVEQGARIAAATWLGDGEACLQAQCRLNLIAPARGDRLVCRARVVRAGRLASVVAADVVCMRGAEEVPTATAIATVSIVEASALAPAGHA</sequence>
<organism evidence="2 3">
    <name type="scientific">Enterovirga aerilata</name>
    <dbReference type="NCBI Taxonomy" id="2730920"/>
    <lineage>
        <taxon>Bacteria</taxon>
        <taxon>Pseudomonadati</taxon>
        <taxon>Pseudomonadota</taxon>
        <taxon>Alphaproteobacteria</taxon>
        <taxon>Hyphomicrobiales</taxon>
        <taxon>Methylobacteriaceae</taxon>
        <taxon>Enterovirga</taxon>
    </lineage>
</organism>
<comment type="caution">
    <text evidence="2">The sequence shown here is derived from an EMBL/GenBank/DDBJ whole genome shotgun (WGS) entry which is preliminary data.</text>
</comment>
<reference evidence="2 3" key="1">
    <citation type="submission" date="2020-04" db="EMBL/GenBank/DDBJ databases">
        <title>Enterovirga sp. isolate from soil.</title>
        <authorList>
            <person name="Chea S."/>
            <person name="Kim D.-U."/>
        </authorList>
    </citation>
    <scope>NUCLEOTIDE SEQUENCE [LARGE SCALE GENOMIC DNA]</scope>
    <source>
        <strain evidence="2 3">DB1703</strain>
    </source>
</reference>
<accession>A0A849I2K4</accession>
<dbReference type="InterPro" id="IPR029069">
    <property type="entry name" value="HotDog_dom_sf"/>
</dbReference>
<gene>
    <name evidence="2" type="ORF">HJG44_14585</name>
</gene>
<proteinExistence type="predicted"/>
<dbReference type="SUPFAM" id="SSF54637">
    <property type="entry name" value="Thioesterase/thiol ester dehydrase-isomerase"/>
    <property type="match status" value="1"/>
</dbReference>
<evidence type="ECO:0000313" key="2">
    <source>
        <dbReference type="EMBL" id="NNM73612.1"/>
    </source>
</evidence>
<dbReference type="CDD" id="cd03443">
    <property type="entry name" value="PaaI_thioesterase"/>
    <property type="match status" value="1"/>
</dbReference>
<keyword evidence="3" id="KW-1185">Reference proteome</keyword>
<dbReference type="Pfam" id="PF03061">
    <property type="entry name" value="4HBT"/>
    <property type="match status" value="1"/>
</dbReference>
<dbReference type="Gene3D" id="3.10.129.10">
    <property type="entry name" value="Hotdog Thioesterase"/>
    <property type="match status" value="1"/>
</dbReference>
<evidence type="ECO:0000313" key="3">
    <source>
        <dbReference type="Proteomes" id="UP000564885"/>
    </source>
</evidence>
<dbReference type="AlphaFoldDB" id="A0A849I2K4"/>
<dbReference type="GO" id="GO:0016790">
    <property type="term" value="F:thiolester hydrolase activity"/>
    <property type="evidence" value="ECO:0007669"/>
    <property type="project" value="UniProtKB-ARBA"/>
</dbReference>
<name>A0A849I2K4_9HYPH</name>
<evidence type="ECO:0000259" key="1">
    <source>
        <dbReference type="Pfam" id="PF03061"/>
    </source>
</evidence>
<feature type="domain" description="Thioesterase" evidence="1">
    <location>
        <begin position="60"/>
        <end position="122"/>
    </location>
</feature>
<protein>
    <submittedName>
        <fullName evidence="2">PaaI family thioesterase</fullName>
    </submittedName>
</protein>
<dbReference type="RefSeq" id="WP_171219114.1">
    <property type="nucleotide sequence ID" value="NZ_JABEPP010000004.1"/>
</dbReference>
<dbReference type="InterPro" id="IPR006683">
    <property type="entry name" value="Thioestr_dom"/>
</dbReference>
<dbReference type="Proteomes" id="UP000564885">
    <property type="component" value="Unassembled WGS sequence"/>
</dbReference>
<dbReference type="EMBL" id="JABEPP010000004">
    <property type="protein sequence ID" value="NNM73612.1"/>
    <property type="molecule type" value="Genomic_DNA"/>
</dbReference>